<sequence>MDRLYGKRTVGGLFVPKKTSSLVLRDADNSNGDAQFCNRLGCSGRLKYTKAAQVGNPRNSKSLRPSTHSASTKEIGGRISSSSCVVNNAKIQLPDSRKKLHSGLETKNSGSSSSHDETDFQEHGVSQRTNTRGFQSNLIEAESRIVPSVKVRSSNIISKAKIQNSLYKRSGLTNQDALPSSSSSSSGSNDQGPNGSANARRHGLRSLRTSMSAALRPGSSLSDSNISKRDIAKKKIREREATSSGGGKNKTSERPSDGGHISNPTNGYAFPEHRRNKNLPPRRENGVASVQSRRLNNSNTRTGHPGQMNGTTLSSAESSVLRRQMPLSARNIYANANSLREESFSGRSSSNSHSNSANNDNHVTTMPSANLGIARLMNRDGSRQYNVDNIAEVLLALERIEQQDEELTYEQLLSLGTNLFFGGLSVYDQHRDMRLEIDDMSYEELLALEEKMGNVSTALSEDALLKSVTMSTYQPGSTDEEKARSTMKGEDTKCSICQEEYMTGDEVGKIGCEHGYHMDCIKQWLQLKNWCPICKASVEPRETS</sequence>
<evidence type="ECO:0000313" key="11">
    <source>
        <dbReference type="EMBL" id="KAK1402210.1"/>
    </source>
</evidence>
<dbReference type="AlphaFoldDB" id="A0AAD8N5D2"/>
<feature type="domain" description="RING-type" evidence="10">
    <location>
        <begin position="494"/>
        <end position="535"/>
    </location>
</feature>
<dbReference type="EC" id="2.3.2.27" evidence="2"/>
<dbReference type="EMBL" id="JAUIZM010000001">
    <property type="protein sequence ID" value="KAK1402210.1"/>
    <property type="molecule type" value="Genomic_DNA"/>
</dbReference>
<feature type="compositionally biased region" description="Polar residues" evidence="9">
    <location>
        <begin position="288"/>
        <end position="318"/>
    </location>
</feature>
<comment type="catalytic activity">
    <reaction evidence="1">
        <text>S-ubiquitinyl-[E2 ubiquitin-conjugating enzyme]-L-cysteine + [acceptor protein]-L-lysine = [E2 ubiquitin-conjugating enzyme]-L-cysteine + N(6)-ubiquitinyl-[acceptor protein]-L-lysine.</text>
        <dbReference type="EC" id="2.3.2.27"/>
    </reaction>
</comment>
<evidence type="ECO:0000256" key="3">
    <source>
        <dbReference type="ARBA" id="ARBA00022679"/>
    </source>
</evidence>
<dbReference type="InterPro" id="IPR045191">
    <property type="entry name" value="MBR1/2-like"/>
</dbReference>
<dbReference type="GO" id="GO:0008270">
    <property type="term" value="F:zinc ion binding"/>
    <property type="evidence" value="ECO:0007669"/>
    <property type="project" value="UniProtKB-KW"/>
</dbReference>
<evidence type="ECO:0000256" key="7">
    <source>
        <dbReference type="ARBA" id="ARBA00022833"/>
    </source>
</evidence>
<dbReference type="PANTHER" id="PTHR22937">
    <property type="entry name" value="E3 UBIQUITIN-PROTEIN LIGASE RNF165"/>
    <property type="match status" value="1"/>
</dbReference>
<feature type="region of interest" description="Disordered" evidence="9">
    <location>
        <begin position="96"/>
        <end position="132"/>
    </location>
</feature>
<keyword evidence="6" id="KW-0833">Ubl conjugation pathway</keyword>
<comment type="caution">
    <text evidence="11">The sequence shown here is derived from an EMBL/GenBank/DDBJ whole genome shotgun (WGS) entry which is preliminary data.</text>
</comment>
<evidence type="ECO:0000256" key="6">
    <source>
        <dbReference type="ARBA" id="ARBA00022786"/>
    </source>
</evidence>
<evidence type="ECO:0000256" key="1">
    <source>
        <dbReference type="ARBA" id="ARBA00000900"/>
    </source>
</evidence>
<evidence type="ECO:0000256" key="4">
    <source>
        <dbReference type="ARBA" id="ARBA00022723"/>
    </source>
</evidence>
<dbReference type="FunFam" id="3.30.40.10:FF:000504">
    <property type="entry name" value="E3 ubiquitin-protein ligase arkadia"/>
    <property type="match status" value="1"/>
</dbReference>
<keyword evidence="3" id="KW-0808">Transferase</keyword>
<reference evidence="11" key="2">
    <citation type="submission" date="2023-05" db="EMBL/GenBank/DDBJ databases">
        <authorList>
            <person name="Schelkunov M.I."/>
        </authorList>
    </citation>
    <scope>NUCLEOTIDE SEQUENCE</scope>
    <source>
        <strain evidence="11">Hsosn_3</strain>
        <tissue evidence="11">Leaf</tissue>
    </source>
</reference>
<name>A0AAD8N5D2_9APIA</name>
<reference evidence="11" key="1">
    <citation type="submission" date="2023-02" db="EMBL/GenBank/DDBJ databases">
        <title>Genome of toxic invasive species Heracleum sosnowskyi carries increased number of genes despite the absence of recent whole-genome duplications.</title>
        <authorList>
            <person name="Schelkunov M."/>
            <person name="Shtratnikova V."/>
            <person name="Makarenko M."/>
            <person name="Klepikova A."/>
            <person name="Omelchenko D."/>
            <person name="Novikova G."/>
            <person name="Obukhova E."/>
            <person name="Bogdanov V."/>
            <person name="Penin A."/>
            <person name="Logacheva M."/>
        </authorList>
    </citation>
    <scope>NUCLEOTIDE SEQUENCE</scope>
    <source>
        <strain evidence="11">Hsosn_3</strain>
        <tissue evidence="11">Leaf</tissue>
    </source>
</reference>
<feature type="compositionally biased region" description="Low complexity" evidence="9">
    <location>
        <begin position="345"/>
        <end position="361"/>
    </location>
</feature>
<evidence type="ECO:0000259" key="10">
    <source>
        <dbReference type="PROSITE" id="PS50089"/>
    </source>
</evidence>
<dbReference type="Gene3D" id="3.30.40.10">
    <property type="entry name" value="Zinc/RING finger domain, C3HC4 (zinc finger)"/>
    <property type="match status" value="1"/>
</dbReference>
<keyword evidence="4" id="KW-0479">Metal-binding</keyword>
<feature type="compositionally biased region" description="Polar residues" evidence="9">
    <location>
        <begin position="56"/>
        <end position="72"/>
    </location>
</feature>
<dbReference type="SUPFAM" id="SSF57850">
    <property type="entry name" value="RING/U-box"/>
    <property type="match status" value="1"/>
</dbReference>
<organism evidence="11 12">
    <name type="scientific">Heracleum sosnowskyi</name>
    <dbReference type="NCBI Taxonomy" id="360622"/>
    <lineage>
        <taxon>Eukaryota</taxon>
        <taxon>Viridiplantae</taxon>
        <taxon>Streptophyta</taxon>
        <taxon>Embryophyta</taxon>
        <taxon>Tracheophyta</taxon>
        <taxon>Spermatophyta</taxon>
        <taxon>Magnoliopsida</taxon>
        <taxon>eudicotyledons</taxon>
        <taxon>Gunneridae</taxon>
        <taxon>Pentapetalae</taxon>
        <taxon>asterids</taxon>
        <taxon>campanulids</taxon>
        <taxon>Apiales</taxon>
        <taxon>Apiaceae</taxon>
        <taxon>Apioideae</taxon>
        <taxon>apioid superclade</taxon>
        <taxon>Tordylieae</taxon>
        <taxon>Tordyliinae</taxon>
        <taxon>Heracleum</taxon>
    </lineage>
</organism>
<gene>
    <name evidence="11" type="ORF">POM88_001815</name>
</gene>
<dbReference type="Pfam" id="PF13639">
    <property type="entry name" value="zf-RING_2"/>
    <property type="match status" value="1"/>
</dbReference>
<feature type="region of interest" description="Disordered" evidence="9">
    <location>
        <begin position="53"/>
        <end position="77"/>
    </location>
</feature>
<dbReference type="InterPro" id="IPR013083">
    <property type="entry name" value="Znf_RING/FYVE/PHD"/>
</dbReference>
<evidence type="ECO:0000256" key="8">
    <source>
        <dbReference type="PROSITE-ProRule" id="PRU00175"/>
    </source>
</evidence>
<dbReference type="Proteomes" id="UP001237642">
    <property type="component" value="Unassembled WGS sequence"/>
</dbReference>
<keyword evidence="12" id="KW-1185">Reference proteome</keyword>
<proteinExistence type="predicted"/>
<protein>
    <recommendedName>
        <fullName evidence="2">RING-type E3 ubiquitin transferase</fullName>
        <ecNumber evidence="2">2.3.2.27</ecNumber>
    </recommendedName>
</protein>
<dbReference type="GO" id="GO:0061630">
    <property type="term" value="F:ubiquitin protein ligase activity"/>
    <property type="evidence" value="ECO:0007669"/>
    <property type="project" value="UniProtKB-EC"/>
</dbReference>
<dbReference type="PROSITE" id="PS50089">
    <property type="entry name" value="ZF_RING_2"/>
    <property type="match status" value="1"/>
</dbReference>
<dbReference type="InterPro" id="IPR001841">
    <property type="entry name" value="Znf_RING"/>
</dbReference>
<evidence type="ECO:0000256" key="5">
    <source>
        <dbReference type="ARBA" id="ARBA00022771"/>
    </source>
</evidence>
<feature type="region of interest" description="Disordered" evidence="9">
    <location>
        <begin position="343"/>
        <end position="366"/>
    </location>
</feature>
<accession>A0AAD8N5D2</accession>
<evidence type="ECO:0000313" key="12">
    <source>
        <dbReference type="Proteomes" id="UP001237642"/>
    </source>
</evidence>
<dbReference type="PANTHER" id="PTHR22937:SF136">
    <property type="entry name" value="RING-TYPE E3 UBIQUITIN TRANSFERASE"/>
    <property type="match status" value="1"/>
</dbReference>
<keyword evidence="7" id="KW-0862">Zinc</keyword>
<keyword evidence="5 8" id="KW-0863">Zinc-finger</keyword>
<dbReference type="SMART" id="SM00184">
    <property type="entry name" value="RING"/>
    <property type="match status" value="1"/>
</dbReference>
<feature type="region of interest" description="Disordered" evidence="9">
    <location>
        <begin position="172"/>
        <end position="319"/>
    </location>
</feature>
<evidence type="ECO:0000256" key="2">
    <source>
        <dbReference type="ARBA" id="ARBA00012483"/>
    </source>
</evidence>
<evidence type="ECO:0000256" key="9">
    <source>
        <dbReference type="SAM" id="MobiDB-lite"/>
    </source>
</evidence>